<keyword evidence="1" id="KW-0472">Membrane</keyword>
<evidence type="ECO:0000313" key="2">
    <source>
        <dbReference type="EMBL" id="VFJ55040.1"/>
    </source>
</evidence>
<dbReference type="EMBL" id="CAADEX010000050">
    <property type="protein sequence ID" value="VFJ55040.1"/>
    <property type="molecule type" value="Genomic_DNA"/>
</dbReference>
<feature type="transmembrane region" description="Helical" evidence="1">
    <location>
        <begin position="86"/>
        <end position="106"/>
    </location>
</feature>
<proteinExistence type="predicted"/>
<accession>A0A450SMM1</accession>
<reference evidence="2" key="1">
    <citation type="submission" date="2019-02" db="EMBL/GenBank/DDBJ databases">
        <authorList>
            <person name="Gruber-Vodicka R. H."/>
            <person name="Seah K. B. B."/>
        </authorList>
    </citation>
    <scope>NUCLEOTIDE SEQUENCE</scope>
    <source>
        <strain evidence="2">BECK_DK47</strain>
    </source>
</reference>
<dbReference type="AlphaFoldDB" id="A0A450SMM1"/>
<name>A0A450SMM1_9GAMM</name>
<sequence>MFNKDDQDWLDILAGKEVPGADPNTVVEAEQLRAALIARSLEEDPGPQPGKAEIDAFIDRARREGLVGPPKKIKSGSRRRRLSGGLSRLALAASIILAIFLVPPWIGQPPDGSIPPDLVPKSHVIPQTMAVTDPRQFVSRLQNSLTGLATNWQVTPMEDGLRVRAKLSENSKDALAEHGLDFPYEGNLELIITTAAPSHTHSSEKTQASP</sequence>
<protein>
    <submittedName>
        <fullName evidence="2">Uncharacterized protein</fullName>
    </submittedName>
</protein>
<evidence type="ECO:0000256" key="1">
    <source>
        <dbReference type="SAM" id="Phobius"/>
    </source>
</evidence>
<gene>
    <name evidence="2" type="ORF">BECKDK2373B_GA0170837_10505</name>
</gene>
<organism evidence="2">
    <name type="scientific">Candidatus Kentrum sp. DK</name>
    <dbReference type="NCBI Taxonomy" id="2126562"/>
    <lineage>
        <taxon>Bacteria</taxon>
        <taxon>Pseudomonadati</taxon>
        <taxon>Pseudomonadota</taxon>
        <taxon>Gammaproteobacteria</taxon>
        <taxon>Candidatus Kentrum</taxon>
    </lineage>
</organism>
<keyword evidence="1" id="KW-1133">Transmembrane helix</keyword>
<keyword evidence="1" id="KW-0812">Transmembrane</keyword>